<comment type="caution">
    <text evidence="1">The sequence shown here is derived from an EMBL/GenBank/DDBJ whole genome shotgun (WGS) entry which is preliminary data.</text>
</comment>
<protein>
    <submittedName>
        <fullName evidence="1">N1-acetylpolyamine oxidase</fullName>
    </submittedName>
</protein>
<keyword evidence="2" id="KW-1185">Reference proteome</keyword>
<organism evidence="1 2">
    <name type="scientific">Colletotrichum truncatum</name>
    <name type="common">Anthracnose fungus</name>
    <name type="synonym">Colletotrichum capsici</name>
    <dbReference type="NCBI Taxonomy" id="5467"/>
    <lineage>
        <taxon>Eukaryota</taxon>
        <taxon>Fungi</taxon>
        <taxon>Dikarya</taxon>
        <taxon>Ascomycota</taxon>
        <taxon>Pezizomycotina</taxon>
        <taxon>Sordariomycetes</taxon>
        <taxon>Hypocreomycetidae</taxon>
        <taxon>Glomerellales</taxon>
        <taxon>Glomerellaceae</taxon>
        <taxon>Colletotrichum</taxon>
        <taxon>Colletotrichum truncatum species complex</taxon>
    </lineage>
</organism>
<evidence type="ECO:0000313" key="1">
    <source>
        <dbReference type="EMBL" id="KAL0937101.1"/>
    </source>
</evidence>
<gene>
    <name evidence="1" type="ORF">CTRU02_206832</name>
</gene>
<reference evidence="1 2" key="1">
    <citation type="journal article" date="2020" name="Phytopathology">
        <title>Genome Sequence Resources of Colletotrichum truncatum, C. plurivorum, C. musicola, and C. sojae: Four Species Pathogenic to Soybean (Glycine max).</title>
        <authorList>
            <person name="Rogerio F."/>
            <person name="Boufleur T.R."/>
            <person name="Ciampi-Guillardi M."/>
            <person name="Sukno S.A."/>
            <person name="Thon M.R."/>
            <person name="Massola Junior N.S."/>
            <person name="Baroncelli R."/>
        </authorList>
    </citation>
    <scope>NUCLEOTIDE SEQUENCE [LARGE SCALE GENOMIC DNA]</scope>
    <source>
        <strain evidence="1 2">CMES1059</strain>
    </source>
</reference>
<evidence type="ECO:0000313" key="2">
    <source>
        <dbReference type="Proteomes" id="UP000805649"/>
    </source>
</evidence>
<proteinExistence type="predicted"/>
<accession>A0ACC3YZM4</accession>
<dbReference type="EMBL" id="VUJX02000004">
    <property type="protein sequence ID" value="KAL0937101.1"/>
    <property type="molecule type" value="Genomic_DNA"/>
</dbReference>
<dbReference type="Proteomes" id="UP000805649">
    <property type="component" value="Unassembled WGS sequence"/>
</dbReference>
<name>A0ACC3YZM4_COLTU</name>
<sequence>MSKLARVIGWYALFACSARAAPTPDIPTVGNNGCRKTQVAVLGAGVAGITAAQVLSNASITDFVIVEFNDQIGGRVRNHPFGKTPSGNGTYFVELGANWVQGTNSSTEENPIWTLAKKNQLINTYSDFSSRKVYNETGEVNIGDLEKEFYHAFESYEEDGRYGLLQNLQDRSARTGFSIAKWKPGKDPLAQVIEWAAMDFEYANPPEKTSHRYSVVSYDSTFHRWADENNFVHDPRGFSTFVKNEAATYLKENDPRLLLNTVVENITYSSEGVEIHNNDGSCISAEYAVCTFSLGVLQQEVVKFSPELPEWKRTAIHSMTMGTYTKIFLQFRPEDVFWDKNTQFFLYADPIQRGYFPLFQSLDHPDFEPGSGILFVTVVDQLSFAVEAQDFDTTKKQVMAVLRRMFGNGIADPIDFYYPQWSLKPWAFGSFSNWPPSLSLETHQNLRANLGNVWFAGEATHPQYFGFLQGAWFEGRNAGESIAACIKDKASCYKEKSYEVLNGTTPSMQYSKENGWTANSFYKTKKEE</sequence>